<keyword evidence="1" id="KW-0175">Coiled coil</keyword>
<accession>A0AAW9HVC2</accession>
<feature type="coiled-coil region" evidence="1">
    <location>
        <begin position="52"/>
        <end position="86"/>
    </location>
</feature>
<sequence>MMAENQPMVEEKEEATSVKEEALIENTADSEVKENTATGGDDAVSTDWKAEARKWEARAKSNLKAKEKLENQLLQIEAEKAELAHSKLISQIAADKGVDSELLHGESKEEIEQVADRLLAWREKQERKPAAPVLGLQPNKNNSNTAGVQFLRTLMNKE</sequence>
<organism evidence="3 4">
    <name type="scientific">Actinotignum urinale</name>
    <dbReference type="NCBI Taxonomy" id="190146"/>
    <lineage>
        <taxon>Bacteria</taxon>
        <taxon>Bacillati</taxon>
        <taxon>Actinomycetota</taxon>
        <taxon>Actinomycetes</taxon>
        <taxon>Actinomycetales</taxon>
        <taxon>Actinomycetaceae</taxon>
        <taxon>Actinotignum</taxon>
    </lineage>
</organism>
<gene>
    <name evidence="3" type="ORF">R6G80_00895</name>
</gene>
<evidence type="ECO:0000256" key="1">
    <source>
        <dbReference type="SAM" id="Coils"/>
    </source>
</evidence>
<feature type="region of interest" description="Disordered" evidence="2">
    <location>
        <begin position="25"/>
        <end position="45"/>
    </location>
</feature>
<dbReference type="Proteomes" id="UP001281731">
    <property type="component" value="Unassembled WGS sequence"/>
</dbReference>
<evidence type="ECO:0008006" key="5">
    <source>
        <dbReference type="Google" id="ProtNLM"/>
    </source>
</evidence>
<reference evidence="3" key="1">
    <citation type="submission" date="2023-10" db="EMBL/GenBank/DDBJ databases">
        <title>Whole Genome based description of the genera Actinobaculum and Actinotignum reveals a complex phylogenetic relationship within the species included in the genus Actinotignum.</title>
        <authorList>
            <person name="Jensen C.S."/>
            <person name="Dargis R."/>
            <person name="Kemp M."/>
            <person name="Christensen J.J."/>
        </authorList>
    </citation>
    <scope>NUCLEOTIDE SEQUENCE</scope>
    <source>
        <strain evidence="3">SLA_B511</strain>
    </source>
</reference>
<comment type="caution">
    <text evidence="3">The sequence shown here is derived from an EMBL/GenBank/DDBJ whole genome shotgun (WGS) entry which is preliminary data.</text>
</comment>
<dbReference type="RefSeq" id="WP_320756194.1">
    <property type="nucleotide sequence ID" value="NZ_JAWNGC010000001.1"/>
</dbReference>
<dbReference type="AlphaFoldDB" id="A0AAW9HVC2"/>
<proteinExistence type="predicted"/>
<evidence type="ECO:0000313" key="3">
    <source>
        <dbReference type="EMBL" id="MDY5154287.1"/>
    </source>
</evidence>
<dbReference type="EMBL" id="JAWNGC010000001">
    <property type="protein sequence ID" value="MDY5154287.1"/>
    <property type="molecule type" value="Genomic_DNA"/>
</dbReference>
<name>A0AAW9HVC2_9ACTO</name>
<evidence type="ECO:0000313" key="4">
    <source>
        <dbReference type="Proteomes" id="UP001281731"/>
    </source>
</evidence>
<protein>
    <recommendedName>
        <fullName evidence="5">Helicase</fullName>
    </recommendedName>
</protein>
<evidence type="ECO:0000256" key="2">
    <source>
        <dbReference type="SAM" id="MobiDB-lite"/>
    </source>
</evidence>